<proteinExistence type="predicted"/>
<accession>A0AAV2A8R7</accession>
<sequence length="94" mass="11302">MGEEVFESRMEPHFVLYTQKNAFVIFNGHRSLMMYKAALAKYNFVFTRLQKPSSNNKLVLLFLFYFKGKYRGWQDTKRLEDFHFQMCLGLKKTT</sequence>
<name>A0AAV2A8R7_9ARAC</name>
<dbReference type="EMBL" id="CAXIEN010000125">
    <property type="protein sequence ID" value="CAL1279749.1"/>
    <property type="molecule type" value="Genomic_DNA"/>
</dbReference>
<gene>
    <name evidence="1" type="ORF">LARSCL_LOCUS10570</name>
</gene>
<evidence type="ECO:0000313" key="1">
    <source>
        <dbReference type="EMBL" id="CAL1279749.1"/>
    </source>
</evidence>
<reference evidence="1 2" key="1">
    <citation type="submission" date="2024-04" db="EMBL/GenBank/DDBJ databases">
        <authorList>
            <person name="Rising A."/>
            <person name="Reimegard J."/>
            <person name="Sonavane S."/>
            <person name="Akerstrom W."/>
            <person name="Nylinder S."/>
            <person name="Hedman E."/>
            <person name="Kallberg Y."/>
        </authorList>
    </citation>
    <scope>NUCLEOTIDE SEQUENCE [LARGE SCALE GENOMIC DNA]</scope>
</reference>
<evidence type="ECO:0000313" key="2">
    <source>
        <dbReference type="Proteomes" id="UP001497382"/>
    </source>
</evidence>
<dbReference type="AlphaFoldDB" id="A0AAV2A8R7"/>
<organism evidence="1 2">
    <name type="scientific">Larinioides sclopetarius</name>
    <dbReference type="NCBI Taxonomy" id="280406"/>
    <lineage>
        <taxon>Eukaryota</taxon>
        <taxon>Metazoa</taxon>
        <taxon>Ecdysozoa</taxon>
        <taxon>Arthropoda</taxon>
        <taxon>Chelicerata</taxon>
        <taxon>Arachnida</taxon>
        <taxon>Araneae</taxon>
        <taxon>Araneomorphae</taxon>
        <taxon>Entelegynae</taxon>
        <taxon>Araneoidea</taxon>
        <taxon>Araneidae</taxon>
        <taxon>Larinioides</taxon>
    </lineage>
</organism>
<protein>
    <submittedName>
        <fullName evidence="1">Uncharacterized protein</fullName>
    </submittedName>
</protein>
<comment type="caution">
    <text evidence="1">The sequence shown here is derived from an EMBL/GenBank/DDBJ whole genome shotgun (WGS) entry which is preliminary data.</text>
</comment>
<keyword evidence="2" id="KW-1185">Reference proteome</keyword>
<dbReference type="Proteomes" id="UP001497382">
    <property type="component" value="Unassembled WGS sequence"/>
</dbReference>